<accession>A0A7S0Y9T0</accession>
<dbReference type="PRINTS" id="PR00625">
    <property type="entry name" value="JDOMAIN"/>
</dbReference>
<proteinExistence type="predicted"/>
<dbReference type="SMART" id="SM00271">
    <property type="entry name" value="DnaJ"/>
    <property type="match status" value="1"/>
</dbReference>
<dbReference type="InterPro" id="IPR012677">
    <property type="entry name" value="Nucleotide-bd_a/b_plait_sf"/>
</dbReference>
<evidence type="ECO:0000256" key="1">
    <source>
        <dbReference type="SAM" id="MobiDB-lite"/>
    </source>
</evidence>
<feature type="region of interest" description="Disordered" evidence="1">
    <location>
        <begin position="233"/>
        <end position="272"/>
    </location>
</feature>
<dbReference type="PANTHER" id="PTHR45098:SF1">
    <property type="entry name" value="DNAJ DOMAIN CONTAINING PROTEIN, EXPRESSED"/>
    <property type="match status" value="1"/>
</dbReference>
<reference evidence="3" key="1">
    <citation type="submission" date="2021-01" db="EMBL/GenBank/DDBJ databases">
        <authorList>
            <person name="Corre E."/>
            <person name="Pelletier E."/>
            <person name="Niang G."/>
            <person name="Scheremetjew M."/>
            <person name="Finn R."/>
            <person name="Kale V."/>
            <person name="Holt S."/>
            <person name="Cochrane G."/>
            <person name="Meng A."/>
            <person name="Brown T."/>
            <person name="Cohen L."/>
        </authorList>
    </citation>
    <scope>NUCLEOTIDE SEQUENCE</scope>
    <source>
        <strain evidence="3">SAG 63-3</strain>
    </source>
</reference>
<dbReference type="PANTHER" id="PTHR45098">
    <property type="entry name" value="DNAJ DOMAIN CONTAINING PROTEIN, EXPRESSED"/>
    <property type="match status" value="1"/>
</dbReference>
<sequence length="509" mass="56598">MDFFEDGKSPYEILGLELNPELTDTDIKKAYRTLSLILHPDKNRDNPDAAKQFQSLVKAYKVLSDASAKAALDEYLKAKRLQEERDRAKGEGRRKLREDLERRERQSTNERTKEDIAKIRLKEELDRIRFQMEQEAIERHTQSMAKAAAAAYAAAAATPSIMENKKSKVAPSGFPFPSSFSKSYSLIPDEGESVSTTTFSTTEGMWKRAREVSIQDGEVGNDSYHNDLSKAAKRVRPLDENNLNSNILSTDNSNVDSHNARHKDGDNDETDDLKRSLKVSWDPVIRDYSSSELREIFGRFGVVDGVVIKEQKKPRKSLALVMMAATDAAINAVNNVCGDLDMPLLVLPLLKVAPTRLGEARSRLEDAELGPSSRDNTITNTINNGNSDSIIGFKILDRVHSMNNTEANVLPVKVDPIMPTKSLFPVKPLFPPSTPLQRPILTSKIPSAGVFPSVRSDTTIKHSMNFKDQAPTSLGKAGGKVTSKFEEDLLIRMKRAAAAKKADVQNKQE</sequence>
<dbReference type="AlphaFoldDB" id="A0A7S0Y9T0"/>
<organism evidence="3">
    <name type="scientific">Polytomella parva</name>
    <dbReference type="NCBI Taxonomy" id="51329"/>
    <lineage>
        <taxon>Eukaryota</taxon>
        <taxon>Viridiplantae</taxon>
        <taxon>Chlorophyta</taxon>
        <taxon>core chlorophytes</taxon>
        <taxon>Chlorophyceae</taxon>
        <taxon>CS clade</taxon>
        <taxon>Chlamydomonadales</taxon>
        <taxon>Chlamydomonadaceae</taxon>
        <taxon>Polytomella</taxon>
    </lineage>
</organism>
<gene>
    <name evidence="3" type="ORF">PPAR00522_LOCUS1062</name>
</gene>
<feature type="domain" description="J" evidence="2">
    <location>
        <begin position="9"/>
        <end position="76"/>
    </location>
</feature>
<dbReference type="InterPro" id="IPR001623">
    <property type="entry name" value="DnaJ_domain"/>
</dbReference>
<name>A0A7S0Y9T0_9CHLO</name>
<evidence type="ECO:0000313" key="3">
    <source>
        <dbReference type="EMBL" id="CAD8764678.1"/>
    </source>
</evidence>
<dbReference type="CDD" id="cd06257">
    <property type="entry name" value="DnaJ"/>
    <property type="match status" value="1"/>
</dbReference>
<dbReference type="Gene3D" id="3.30.70.330">
    <property type="match status" value="1"/>
</dbReference>
<dbReference type="SUPFAM" id="SSF46565">
    <property type="entry name" value="Chaperone J-domain"/>
    <property type="match status" value="1"/>
</dbReference>
<dbReference type="PROSITE" id="PS50076">
    <property type="entry name" value="DNAJ_2"/>
    <property type="match status" value="1"/>
</dbReference>
<dbReference type="EMBL" id="HBFM01001913">
    <property type="protein sequence ID" value="CAD8764678.1"/>
    <property type="molecule type" value="Transcribed_RNA"/>
</dbReference>
<evidence type="ECO:0000259" key="2">
    <source>
        <dbReference type="PROSITE" id="PS50076"/>
    </source>
</evidence>
<dbReference type="Gene3D" id="1.10.287.110">
    <property type="entry name" value="DnaJ domain"/>
    <property type="match status" value="1"/>
</dbReference>
<feature type="compositionally biased region" description="Polar residues" evidence="1">
    <location>
        <begin position="241"/>
        <end position="257"/>
    </location>
</feature>
<dbReference type="InterPro" id="IPR036869">
    <property type="entry name" value="J_dom_sf"/>
</dbReference>
<protein>
    <recommendedName>
        <fullName evidence="2">J domain-containing protein</fullName>
    </recommendedName>
</protein>
<dbReference type="Pfam" id="PF00226">
    <property type="entry name" value="DnaJ"/>
    <property type="match status" value="1"/>
</dbReference>